<dbReference type="PANTHER" id="PTHR23119:SF46">
    <property type="entry name" value="ERBB2 INTERACTING PROTEIN"/>
    <property type="match status" value="1"/>
</dbReference>
<dbReference type="FunFam" id="3.80.10.10:FF:000020">
    <property type="entry name" value="Erbin isoform 7"/>
    <property type="match status" value="1"/>
</dbReference>
<evidence type="ECO:0000313" key="18">
    <source>
        <dbReference type="EMBL" id="KAF6440437.1"/>
    </source>
</evidence>
<evidence type="ECO:0000256" key="2">
    <source>
        <dbReference type="ARBA" id="ARBA00004187"/>
    </source>
</evidence>
<dbReference type="EMBL" id="JACASE010000008">
    <property type="protein sequence ID" value="KAF6440437.1"/>
    <property type="molecule type" value="Genomic_DNA"/>
</dbReference>
<dbReference type="Pfam" id="PF00595">
    <property type="entry name" value="PDZ"/>
    <property type="match status" value="1"/>
</dbReference>
<dbReference type="Proteomes" id="UP000593571">
    <property type="component" value="Unassembled WGS sequence"/>
</dbReference>
<dbReference type="InterPro" id="IPR001611">
    <property type="entry name" value="Leu-rich_rpt"/>
</dbReference>
<name>A0A7J8EY79_ROUAE</name>
<keyword evidence="7" id="KW-0677">Repeat</keyword>
<feature type="region of interest" description="Disordered" evidence="16">
    <location>
        <begin position="615"/>
        <end position="681"/>
    </location>
</feature>
<dbReference type="GO" id="GO:0098968">
    <property type="term" value="P:neurotransmitter receptor transport postsynaptic membrane to endosome"/>
    <property type="evidence" value="ECO:0007669"/>
    <property type="project" value="TreeGrafter"/>
</dbReference>
<dbReference type="GO" id="GO:0031965">
    <property type="term" value="C:nuclear membrane"/>
    <property type="evidence" value="ECO:0007669"/>
    <property type="project" value="UniProtKB-SubCell"/>
</dbReference>
<dbReference type="GO" id="GO:0098887">
    <property type="term" value="P:neurotransmitter receptor transport, endosome to postsynaptic membrane"/>
    <property type="evidence" value="ECO:0007669"/>
    <property type="project" value="TreeGrafter"/>
</dbReference>
<dbReference type="SMART" id="SM00365">
    <property type="entry name" value="LRR_SD22"/>
    <property type="match status" value="7"/>
</dbReference>
<accession>A0A7J8EY79</accession>
<dbReference type="GO" id="GO:0016323">
    <property type="term" value="C:basolateral plasma membrane"/>
    <property type="evidence" value="ECO:0007669"/>
    <property type="project" value="UniProtKB-SubCell"/>
</dbReference>
<dbReference type="InterPro" id="IPR003591">
    <property type="entry name" value="Leu-rich_rpt_typical-subtyp"/>
</dbReference>
<dbReference type="AlphaFoldDB" id="A0A7J8EY79"/>
<comment type="subcellular location">
    <subcellularLocation>
        <location evidence="2">Basolateral cell membrane</location>
    </subcellularLocation>
    <subcellularLocation>
        <location evidence="11">Cell junction</location>
        <location evidence="11">Hemidesmosome</location>
    </subcellularLocation>
    <subcellularLocation>
        <location evidence="1">Nucleus membrane</location>
    </subcellularLocation>
</comment>
<gene>
    <name evidence="18" type="ORF">HJG63_004581</name>
</gene>
<dbReference type="FunFam" id="2.30.42.10:FF:000036">
    <property type="entry name" value="Erbin isoform 7"/>
    <property type="match status" value="1"/>
</dbReference>
<feature type="compositionally biased region" description="Basic and acidic residues" evidence="16">
    <location>
        <begin position="506"/>
        <end position="524"/>
    </location>
</feature>
<dbReference type="CDD" id="cd06749">
    <property type="entry name" value="PDZ_densin_erbin-like"/>
    <property type="match status" value="1"/>
</dbReference>
<evidence type="ECO:0000256" key="16">
    <source>
        <dbReference type="SAM" id="MobiDB-lite"/>
    </source>
</evidence>
<keyword evidence="9" id="KW-0472">Membrane</keyword>
<evidence type="ECO:0000256" key="12">
    <source>
        <dbReference type="ARBA" id="ARBA00074479"/>
    </source>
</evidence>
<dbReference type="GO" id="GO:0010468">
    <property type="term" value="P:regulation of gene expression"/>
    <property type="evidence" value="ECO:0007669"/>
    <property type="project" value="UniProtKB-ARBA"/>
</dbReference>
<dbReference type="FunFam" id="3.80.10.10:FF:000022">
    <property type="entry name" value="Erbin isoform 7"/>
    <property type="match status" value="1"/>
</dbReference>
<evidence type="ECO:0000256" key="14">
    <source>
        <dbReference type="ARBA" id="ARBA00083415"/>
    </source>
</evidence>
<proteinExistence type="inferred from homology"/>
<dbReference type="GO" id="GO:0043113">
    <property type="term" value="P:receptor clustering"/>
    <property type="evidence" value="ECO:0007669"/>
    <property type="project" value="TreeGrafter"/>
</dbReference>
<protein>
    <recommendedName>
        <fullName evidence="12">Erbin</fullName>
    </recommendedName>
    <alternativeName>
        <fullName evidence="13">Densin-180-like protein</fullName>
    </alternativeName>
    <alternativeName>
        <fullName evidence="15">Erbb2-interacting protein</fullName>
    </alternativeName>
    <alternativeName>
        <fullName evidence="14">Protein LAP2</fullName>
    </alternativeName>
</protein>
<dbReference type="GO" id="GO:0045197">
    <property type="term" value="P:establishment or maintenance of epithelial cell apical/basal polarity"/>
    <property type="evidence" value="ECO:0007669"/>
    <property type="project" value="TreeGrafter"/>
</dbReference>
<feature type="compositionally biased region" description="Basic and acidic residues" evidence="16">
    <location>
        <begin position="470"/>
        <end position="480"/>
    </location>
</feature>
<evidence type="ECO:0000256" key="13">
    <source>
        <dbReference type="ARBA" id="ARBA00076296"/>
    </source>
</evidence>
<dbReference type="Pfam" id="PF23598">
    <property type="entry name" value="LRR_14"/>
    <property type="match status" value="1"/>
</dbReference>
<dbReference type="Gene3D" id="2.30.42.10">
    <property type="match status" value="1"/>
</dbReference>
<dbReference type="SUPFAM" id="SSF50156">
    <property type="entry name" value="PDZ domain-like"/>
    <property type="match status" value="1"/>
</dbReference>
<dbReference type="InterPro" id="IPR055414">
    <property type="entry name" value="LRR_R13L4/SHOC2-like"/>
</dbReference>
<dbReference type="InterPro" id="IPR001478">
    <property type="entry name" value="PDZ"/>
</dbReference>
<evidence type="ECO:0000256" key="1">
    <source>
        <dbReference type="ARBA" id="ARBA00004126"/>
    </source>
</evidence>
<dbReference type="GO" id="GO:0014069">
    <property type="term" value="C:postsynaptic density"/>
    <property type="evidence" value="ECO:0007669"/>
    <property type="project" value="TreeGrafter"/>
</dbReference>
<feature type="compositionally biased region" description="Basic and acidic residues" evidence="16">
    <location>
        <begin position="632"/>
        <end position="641"/>
    </location>
</feature>
<evidence type="ECO:0000256" key="11">
    <source>
        <dbReference type="ARBA" id="ARBA00060371"/>
    </source>
</evidence>
<organism evidence="18 19">
    <name type="scientific">Rousettus aegyptiacus</name>
    <name type="common">Egyptian fruit bat</name>
    <name type="synonym">Pteropus aegyptiacus</name>
    <dbReference type="NCBI Taxonomy" id="9407"/>
    <lineage>
        <taxon>Eukaryota</taxon>
        <taxon>Metazoa</taxon>
        <taxon>Chordata</taxon>
        <taxon>Craniata</taxon>
        <taxon>Vertebrata</taxon>
        <taxon>Euteleostomi</taxon>
        <taxon>Mammalia</taxon>
        <taxon>Eutheria</taxon>
        <taxon>Laurasiatheria</taxon>
        <taxon>Chiroptera</taxon>
        <taxon>Yinpterochiroptera</taxon>
        <taxon>Pteropodoidea</taxon>
        <taxon>Pteropodidae</taxon>
        <taxon>Rousettinae</taxon>
        <taxon>Rousettus</taxon>
    </lineage>
</organism>
<feature type="domain" description="PDZ" evidence="17">
    <location>
        <begin position="887"/>
        <end position="976"/>
    </location>
</feature>
<sequence>MTTKRSLFVRLVPCRCLRGEEETVTTLDYSHCSLEQVPKEIFTFEKTLEELYLDANQIEELPKQLFNCQSLHKLSLPDNDLTTLPASIANLINLRELDVSKNGIQEFPENIKNCKVLTIVEASVNPISKLPDGFSQLLNLTQLYLNDAFLEFLPANFGRLIKLQILELRENQLKMLPKTMNRLTQLERLDLGSNEFTEVPEVLEQLSGLKEFWMDGNRLTFIPGFIGSLKQLTYLDVSKNNIEMVEEGISACENLQDLLLSSNSLQQLPETIGSLKNVTTLKIDENQLMFLPDSIGGLISIEELDCSFNEVEALPSSVGQLTNIRTFAADHNYLQQLPPEIGSWKNITVLFLHSNKLETLPEEMGDMEKLKVINLSDNRLKNLPFSFTKLQQLTAMWLSDNQSKPLIPLQKETDSETQKMVLTNYMFPQQPRTEDVMFISDNESFNPSLWEEQRKQRAQVAFECDEDKDEREAPPREGNLKRYPTPYPDELKNMVKTVQTIVHRLKDEETNEDSGKDLKPHEDQQVVNNDMGVKTSESTTPVRSKADEKEKYMLGNSIQKTSEPEAEISPGNLPVTANMKASENLKHVVNHDDVFEESEELSSDEEMKMAEMRPPLIETSINQPKVVALSNNKKDDTKDTDSLSDEVTHNSNQNNSNCSSPSRMSDSVSLNTDSSQDTSLCSPVKQTHIGINSKIRQEDENFNSLLQNGDILNHSTEEKFKIQDFNLPEYDLNIEERLVLIEKGDSTATSDESHKLDHINMNLNKLVTNDTFQPERAERSKTQDIVLGTGFLSINAEGEAEHLKNRNKDPNLECINKMPLSNGQMGQPLRPQANYSQIHHPLPQASVARHPSREQLIDYLMLKVAHQPPYTQPHCSPRQGHELARQEIRVRIEKDPELGFSISGGVGGRGNPFRPDDDGIFVTRVQPEGPASKLLQPGDKIIQANGYSFINIEHGQAVSLLKTFQNTVELIIVREISS</sequence>
<dbReference type="SMART" id="SM00369">
    <property type="entry name" value="LRR_TYP"/>
    <property type="match status" value="12"/>
</dbReference>
<dbReference type="SUPFAM" id="SSF52058">
    <property type="entry name" value="L domain-like"/>
    <property type="match status" value="1"/>
</dbReference>
<keyword evidence="4" id="KW-1003">Cell membrane</keyword>
<feature type="region of interest" description="Disordered" evidence="16">
    <location>
        <begin position="463"/>
        <end position="489"/>
    </location>
</feature>
<keyword evidence="19" id="KW-1185">Reference proteome</keyword>
<evidence type="ECO:0000256" key="4">
    <source>
        <dbReference type="ARBA" id="ARBA00022475"/>
    </source>
</evidence>
<evidence type="ECO:0000256" key="9">
    <source>
        <dbReference type="ARBA" id="ARBA00023136"/>
    </source>
</evidence>
<dbReference type="SMART" id="SM00364">
    <property type="entry name" value="LRR_BAC"/>
    <property type="match status" value="9"/>
</dbReference>
<dbReference type="PROSITE" id="PS51450">
    <property type="entry name" value="LRR"/>
    <property type="match status" value="3"/>
</dbReference>
<evidence type="ECO:0000256" key="10">
    <source>
        <dbReference type="ARBA" id="ARBA00023242"/>
    </source>
</evidence>
<dbReference type="InterPro" id="IPR036034">
    <property type="entry name" value="PDZ_sf"/>
</dbReference>
<dbReference type="InterPro" id="IPR050614">
    <property type="entry name" value="Synaptic_Scaffolding_LAP-MAGUK"/>
</dbReference>
<keyword evidence="10" id="KW-0539">Nucleus</keyword>
<feature type="compositionally biased region" description="Polar residues" evidence="16">
    <location>
        <begin position="663"/>
        <end position="681"/>
    </location>
</feature>
<reference evidence="18 19" key="1">
    <citation type="journal article" date="2020" name="Nature">
        <title>Six reference-quality genomes reveal evolution of bat adaptations.</title>
        <authorList>
            <person name="Jebb D."/>
            <person name="Huang Z."/>
            <person name="Pippel M."/>
            <person name="Hughes G.M."/>
            <person name="Lavrichenko K."/>
            <person name="Devanna P."/>
            <person name="Winkler S."/>
            <person name="Jermiin L.S."/>
            <person name="Skirmuntt E.C."/>
            <person name="Katzourakis A."/>
            <person name="Burkitt-Gray L."/>
            <person name="Ray D.A."/>
            <person name="Sullivan K.A.M."/>
            <person name="Roscito J.G."/>
            <person name="Kirilenko B.M."/>
            <person name="Davalos L.M."/>
            <person name="Corthals A.P."/>
            <person name="Power M.L."/>
            <person name="Jones G."/>
            <person name="Ransome R.D."/>
            <person name="Dechmann D.K.N."/>
            <person name="Locatelli A.G."/>
            <person name="Puechmaille S.J."/>
            <person name="Fedrigo O."/>
            <person name="Jarvis E.D."/>
            <person name="Hiller M."/>
            <person name="Vernes S.C."/>
            <person name="Myers E.W."/>
            <person name="Teeling E.C."/>
        </authorList>
    </citation>
    <scope>NUCLEOTIDE SEQUENCE [LARGE SCALE GENOMIC DNA]</scope>
    <source>
        <strain evidence="18">MRouAeg1</strain>
        <tissue evidence="18">Muscle</tissue>
    </source>
</reference>
<dbReference type="GO" id="GO:0005912">
    <property type="term" value="C:adherens junction"/>
    <property type="evidence" value="ECO:0007669"/>
    <property type="project" value="TreeGrafter"/>
</dbReference>
<evidence type="ECO:0000256" key="15">
    <source>
        <dbReference type="ARBA" id="ARBA00084015"/>
    </source>
</evidence>
<dbReference type="Pfam" id="PF13855">
    <property type="entry name" value="LRR_8"/>
    <property type="match status" value="3"/>
</dbReference>
<dbReference type="PROSITE" id="PS50106">
    <property type="entry name" value="PDZ"/>
    <property type="match status" value="1"/>
</dbReference>
<dbReference type="SUPFAM" id="SSF52075">
    <property type="entry name" value="Outer arm dynein light chain 1"/>
    <property type="match status" value="1"/>
</dbReference>
<evidence type="ECO:0000256" key="8">
    <source>
        <dbReference type="ARBA" id="ARBA00022949"/>
    </source>
</evidence>
<evidence type="ECO:0000256" key="7">
    <source>
        <dbReference type="ARBA" id="ARBA00022737"/>
    </source>
</evidence>
<keyword evidence="6" id="KW-0433">Leucine-rich repeat</keyword>
<dbReference type="GO" id="GO:0019901">
    <property type="term" value="F:protein kinase binding"/>
    <property type="evidence" value="ECO:0007669"/>
    <property type="project" value="TreeGrafter"/>
</dbReference>
<dbReference type="GO" id="GO:0098609">
    <property type="term" value="P:cell-cell adhesion"/>
    <property type="evidence" value="ECO:0007669"/>
    <property type="project" value="TreeGrafter"/>
</dbReference>
<evidence type="ECO:0000256" key="6">
    <source>
        <dbReference type="ARBA" id="ARBA00022614"/>
    </source>
</evidence>
<evidence type="ECO:0000256" key="3">
    <source>
        <dbReference type="ARBA" id="ARBA00007772"/>
    </source>
</evidence>
<keyword evidence="8" id="KW-0965">Cell junction</keyword>
<dbReference type="GO" id="GO:0070433">
    <property type="term" value="P:negative regulation of nucleotide-binding oligomerization domain containing 2 signaling pathway"/>
    <property type="evidence" value="ECO:0007669"/>
    <property type="project" value="UniProtKB-ARBA"/>
</dbReference>
<feature type="region of interest" description="Disordered" evidence="16">
    <location>
        <begin position="506"/>
        <end position="547"/>
    </location>
</feature>
<dbReference type="Gene3D" id="3.80.10.10">
    <property type="entry name" value="Ribonuclease Inhibitor"/>
    <property type="match status" value="3"/>
</dbReference>
<dbReference type="FunFam" id="3.80.10.10:FF:000013">
    <property type="entry name" value="Erbin isoform 7"/>
    <property type="match status" value="1"/>
</dbReference>
<evidence type="ECO:0000259" key="17">
    <source>
        <dbReference type="PROSITE" id="PS50106"/>
    </source>
</evidence>
<dbReference type="InterPro" id="IPR032675">
    <property type="entry name" value="LRR_dom_sf"/>
</dbReference>
<comment type="caution">
    <text evidence="18">The sequence shown here is derived from an EMBL/GenBank/DDBJ whole genome shotgun (WGS) entry which is preliminary data.</text>
</comment>
<dbReference type="SMART" id="SM00228">
    <property type="entry name" value="PDZ"/>
    <property type="match status" value="1"/>
</dbReference>
<feature type="compositionally biased region" description="Low complexity" evidence="16">
    <location>
        <begin position="650"/>
        <end position="662"/>
    </location>
</feature>
<dbReference type="PANTHER" id="PTHR23119">
    <property type="entry name" value="DISCS LARGE"/>
    <property type="match status" value="1"/>
</dbReference>
<keyword evidence="5" id="KW-0597">Phosphoprotein</keyword>
<evidence type="ECO:0000256" key="5">
    <source>
        <dbReference type="ARBA" id="ARBA00022553"/>
    </source>
</evidence>
<evidence type="ECO:0000313" key="19">
    <source>
        <dbReference type="Proteomes" id="UP000593571"/>
    </source>
</evidence>
<dbReference type="GO" id="GO:0030056">
    <property type="term" value="C:hemidesmosome"/>
    <property type="evidence" value="ECO:0007669"/>
    <property type="project" value="UniProtKB-SubCell"/>
</dbReference>
<dbReference type="GO" id="GO:0045211">
    <property type="term" value="C:postsynaptic membrane"/>
    <property type="evidence" value="ECO:0007669"/>
    <property type="project" value="TreeGrafter"/>
</dbReference>
<comment type="similarity">
    <text evidence="3">Belongs to the LAP (LRR and PDZ) protein family.</text>
</comment>